<feature type="region of interest" description="Disordered" evidence="1">
    <location>
        <begin position="21"/>
        <end position="40"/>
    </location>
</feature>
<evidence type="ECO:0000256" key="1">
    <source>
        <dbReference type="SAM" id="MobiDB-lite"/>
    </source>
</evidence>
<proteinExistence type="predicted"/>
<feature type="non-terminal residue" evidence="2">
    <location>
        <position position="258"/>
    </location>
</feature>
<accession>A0AAE0CFJ1</accession>
<comment type="caution">
    <text evidence="2">The sequence shown here is derived from an EMBL/GenBank/DDBJ whole genome shotgun (WGS) entry which is preliminary data.</text>
</comment>
<evidence type="ECO:0000313" key="2">
    <source>
        <dbReference type="EMBL" id="KAK3253220.1"/>
    </source>
</evidence>
<sequence>MTKGPPLTTWRFQWNRSASKVGDSLDMEAPQERESHTKHTHAPYYSSLDSFVPRGSVNKCSSQVEIAGDGAEGWASMSKLAEPDVIYKKTRLPVRTGSNVQMGKEKCDFDSMTTVSYKANSKIQPPKCAGRTAWNRTLSKVPMGNADYDPNVLNSTNSVVHGTKDMTESFNQPRYLKTNSIARTSTIAASSDPNFPECTDGGHCNNPGANPYEMSRSTGLKIKGSVNKYDSLVDITSGEHPNEGFLSHNSAKYLPPDK</sequence>
<name>A0AAE0CFJ1_9CHLO</name>
<evidence type="ECO:0000313" key="3">
    <source>
        <dbReference type="Proteomes" id="UP001190700"/>
    </source>
</evidence>
<gene>
    <name evidence="2" type="ORF">CYMTET_37518</name>
</gene>
<dbReference type="Proteomes" id="UP001190700">
    <property type="component" value="Unassembled WGS sequence"/>
</dbReference>
<dbReference type="EMBL" id="LGRX02024943">
    <property type="protein sequence ID" value="KAK3253220.1"/>
    <property type="molecule type" value="Genomic_DNA"/>
</dbReference>
<reference evidence="2 3" key="1">
    <citation type="journal article" date="2015" name="Genome Biol. Evol.">
        <title>Comparative Genomics of a Bacterivorous Green Alga Reveals Evolutionary Causalities and Consequences of Phago-Mixotrophic Mode of Nutrition.</title>
        <authorList>
            <person name="Burns J.A."/>
            <person name="Paasch A."/>
            <person name="Narechania A."/>
            <person name="Kim E."/>
        </authorList>
    </citation>
    <scope>NUCLEOTIDE SEQUENCE [LARGE SCALE GENOMIC DNA]</scope>
    <source>
        <strain evidence="2 3">PLY_AMNH</strain>
    </source>
</reference>
<keyword evidence="3" id="KW-1185">Reference proteome</keyword>
<protein>
    <submittedName>
        <fullName evidence="2">Uncharacterized protein</fullName>
    </submittedName>
</protein>
<feature type="region of interest" description="Disordered" evidence="1">
    <location>
        <begin position="237"/>
        <end position="258"/>
    </location>
</feature>
<organism evidence="2 3">
    <name type="scientific">Cymbomonas tetramitiformis</name>
    <dbReference type="NCBI Taxonomy" id="36881"/>
    <lineage>
        <taxon>Eukaryota</taxon>
        <taxon>Viridiplantae</taxon>
        <taxon>Chlorophyta</taxon>
        <taxon>Pyramimonadophyceae</taxon>
        <taxon>Pyramimonadales</taxon>
        <taxon>Pyramimonadaceae</taxon>
        <taxon>Cymbomonas</taxon>
    </lineage>
</organism>
<dbReference type="AlphaFoldDB" id="A0AAE0CFJ1"/>